<dbReference type="Proteomes" id="UP000186817">
    <property type="component" value="Unassembled WGS sequence"/>
</dbReference>
<reference evidence="4 5" key="1">
    <citation type="submission" date="2016-02" db="EMBL/GenBank/DDBJ databases">
        <title>Genome analysis of coral dinoflagellate symbionts highlights evolutionary adaptations to a symbiotic lifestyle.</title>
        <authorList>
            <person name="Aranda M."/>
            <person name="Li Y."/>
            <person name="Liew Y.J."/>
            <person name="Baumgarten S."/>
            <person name="Simakov O."/>
            <person name="Wilson M."/>
            <person name="Piel J."/>
            <person name="Ashoor H."/>
            <person name="Bougouffa S."/>
            <person name="Bajic V.B."/>
            <person name="Ryu T."/>
            <person name="Ravasi T."/>
            <person name="Bayer T."/>
            <person name="Micklem G."/>
            <person name="Kim H."/>
            <person name="Bhak J."/>
            <person name="Lajeunesse T.C."/>
            <person name="Voolstra C.R."/>
        </authorList>
    </citation>
    <scope>NUCLEOTIDE SEQUENCE [LARGE SCALE GENOMIC DNA]</scope>
    <source>
        <strain evidence="4 5">CCMP2467</strain>
    </source>
</reference>
<dbReference type="Gene3D" id="1.10.268.20">
    <property type="match status" value="1"/>
</dbReference>
<comment type="caution">
    <text evidence="4">The sequence shown here is derived from an EMBL/GenBank/DDBJ whole genome shotgun (WGS) entry which is preliminary data.</text>
</comment>
<keyword evidence="5" id="KW-1185">Reference proteome</keyword>
<dbReference type="InterPro" id="IPR051943">
    <property type="entry name" value="TRAFAC_Dynamin-like_GTPase"/>
</dbReference>
<proteinExistence type="predicted"/>
<dbReference type="InterPro" id="IPR045063">
    <property type="entry name" value="Dynamin_N"/>
</dbReference>
<dbReference type="AlphaFoldDB" id="A0A1Q9DKP1"/>
<dbReference type="OMA" id="CAQIPNQ"/>
<dbReference type="PROSITE" id="PS51718">
    <property type="entry name" value="G_DYNAMIN_2"/>
    <property type="match status" value="1"/>
</dbReference>
<dbReference type="GO" id="GO:0010008">
    <property type="term" value="C:endosome membrane"/>
    <property type="evidence" value="ECO:0007669"/>
    <property type="project" value="UniProtKB-SubCell"/>
</dbReference>
<dbReference type="SUPFAM" id="SSF52540">
    <property type="entry name" value="P-loop containing nucleoside triphosphate hydrolases"/>
    <property type="match status" value="1"/>
</dbReference>
<evidence type="ECO:0000256" key="2">
    <source>
        <dbReference type="SAM" id="Coils"/>
    </source>
</evidence>
<evidence type="ECO:0000313" key="4">
    <source>
        <dbReference type="EMBL" id="OLP95718.1"/>
    </source>
</evidence>
<dbReference type="Pfam" id="PF00350">
    <property type="entry name" value="Dynamin_N"/>
    <property type="match status" value="1"/>
</dbReference>
<evidence type="ECO:0000259" key="3">
    <source>
        <dbReference type="PROSITE" id="PS51718"/>
    </source>
</evidence>
<evidence type="ECO:0000256" key="1">
    <source>
        <dbReference type="ARBA" id="ARBA00004481"/>
    </source>
</evidence>
<protein>
    <submittedName>
        <fullName evidence="4">EH domain-containing protein 1</fullName>
    </submittedName>
</protein>
<comment type="subcellular location">
    <subcellularLocation>
        <location evidence="1">Endosome membrane</location>
        <topology evidence="1">Peripheral membrane protein</topology>
    </subcellularLocation>
</comment>
<feature type="domain" description="Dynamin-type G" evidence="3">
    <location>
        <begin position="214"/>
        <end position="454"/>
    </location>
</feature>
<dbReference type="Pfam" id="PF18150">
    <property type="entry name" value="DUF5600"/>
    <property type="match status" value="1"/>
</dbReference>
<dbReference type="EMBL" id="LSRX01000493">
    <property type="protein sequence ID" value="OLP95718.1"/>
    <property type="molecule type" value="Genomic_DNA"/>
</dbReference>
<dbReference type="PANTHER" id="PTHR43681">
    <property type="entry name" value="TRANSMEMBRANE GTPASE FZO"/>
    <property type="match status" value="1"/>
</dbReference>
<dbReference type="OrthoDB" id="1716625at2759"/>
<feature type="coiled-coil region" evidence="2">
    <location>
        <begin position="49"/>
        <end position="90"/>
    </location>
</feature>
<dbReference type="InterPro" id="IPR030381">
    <property type="entry name" value="G_DYNAMIN_dom"/>
</dbReference>
<accession>A0A1Q9DKP1</accession>
<dbReference type="PANTHER" id="PTHR43681:SF1">
    <property type="entry name" value="SARCALUMENIN"/>
    <property type="match status" value="1"/>
</dbReference>
<dbReference type="InterPro" id="IPR040990">
    <property type="entry name" value="DUF5600"/>
</dbReference>
<dbReference type="Gene3D" id="3.40.50.300">
    <property type="entry name" value="P-loop containing nucleotide triphosphate hydrolases"/>
    <property type="match status" value="1"/>
</dbReference>
<organism evidence="4 5">
    <name type="scientific">Symbiodinium microadriaticum</name>
    <name type="common">Dinoflagellate</name>
    <name type="synonym">Zooxanthella microadriatica</name>
    <dbReference type="NCBI Taxonomy" id="2951"/>
    <lineage>
        <taxon>Eukaryota</taxon>
        <taxon>Sar</taxon>
        <taxon>Alveolata</taxon>
        <taxon>Dinophyceae</taxon>
        <taxon>Suessiales</taxon>
        <taxon>Symbiodiniaceae</taxon>
        <taxon>Symbiodinium</taxon>
    </lineage>
</organism>
<gene>
    <name evidence="4" type="primary">Ehd1</name>
    <name evidence="4" type="ORF">AK812_SmicGene22131</name>
</gene>
<sequence length="592" mass="66396">MSTRRSSGNEQDSLGVGPSSEILRAQELDFEGPMAHNGLKFFVPSQRAMQKLNLAHDGIARQLQQQETELMTLRSDRDTMQKRLQNVEEDPSMSMWPSPRPCLPLVAEPPRFGRRAGSRDRSLTLRAGPALLLAVSASSHQPARRWRSVMRSNGIRQLGETIRQRLFGSEGRLKELPNLMKTPQMIYEEKLRPLEKQLQFESFYDTAELSAAYFTSKPMVLVLGQYSTGKSTLISKLLKAEYPGLRIGPEPTTDKFVAIMGGPSRQQLPGFALCSNPSQPFGQLQRFGSRFLERFEGALMPEEEVPVLSCLSFVDTPGVLSGDKQRVGRSYDFEGVMGWFAENADLVIVLFDPNKLDISDEFRRCLEALGKKSESKIRFVLNKAEKLDRFELARVFGALMWSLSKVINSPEMPHVFLSPASNQLDLSPEALAFFQSEGERLRQELFQVPLDNTTRKVNDLLRRGRLLRCHALLVQQLLTLRGPFGRRKVLRETITDPVKLAAECAKVAQSSGIPLQDFPSAATLTAQFLKMGDTPVQEVPSPLLRKAEEALSKDIPALLDRVASEREQMIQEGLPMLDLLLDSRPRESAASE</sequence>
<evidence type="ECO:0000313" key="5">
    <source>
        <dbReference type="Proteomes" id="UP000186817"/>
    </source>
</evidence>
<name>A0A1Q9DKP1_SYMMI</name>
<dbReference type="GO" id="GO:0005525">
    <property type="term" value="F:GTP binding"/>
    <property type="evidence" value="ECO:0007669"/>
    <property type="project" value="InterPro"/>
</dbReference>
<keyword evidence="2" id="KW-0175">Coiled coil</keyword>
<dbReference type="InterPro" id="IPR027417">
    <property type="entry name" value="P-loop_NTPase"/>
</dbReference>